<organism evidence="1 2">
    <name type="scientific">Araneus ventricosus</name>
    <name type="common">Orbweaver spider</name>
    <name type="synonym">Epeira ventricosa</name>
    <dbReference type="NCBI Taxonomy" id="182803"/>
    <lineage>
        <taxon>Eukaryota</taxon>
        <taxon>Metazoa</taxon>
        <taxon>Ecdysozoa</taxon>
        <taxon>Arthropoda</taxon>
        <taxon>Chelicerata</taxon>
        <taxon>Arachnida</taxon>
        <taxon>Araneae</taxon>
        <taxon>Araneomorphae</taxon>
        <taxon>Entelegynae</taxon>
        <taxon>Araneoidea</taxon>
        <taxon>Araneidae</taxon>
        <taxon>Araneus</taxon>
    </lineage>
</organism>
<proteinExistence type="predicted"/>
<evidence type="ECO:0000313" key="1">
    <source>
        <dbReference type="EMBL" id="GBM05532.1"/>
    </source>
</evidence>
<protein>
    <submittedName>
        <fullName evidence="1">Uncharacterized protein</fullName>
    </submittedName>
</protein>
<name>A0A4Y2CM90_ARAVE</name>
<reference evidence="1 2" key="1">
    <citation type="journal article" date="2019" name="Sci. Rep.">
        <title>Orb-weaving spider Araneus ventricosus genome elucidates the spidroin gene catalogue.</title>
        <authorList>
            <person name="Kono N."/>
            <person name="Nakamura H."/>
            <person name="Ohtoshi R."/>
            <person name="Moran D.A.P."/>
            <person name="Shinohara A."/>
            <person name="Yoshida Y."/>
            <person name="Fujiwara M."/>
            <person name="Mori M."/>
            <person name="Tomita M."/>
            <person name="Arakawa K."/>
        </authorList>
    </citation>
    <scope>NUCLEOTIDE SEQUENCE [LARGE SCALE GENOMIC DNA]</scope>
</reference>
<dbReference type="Proteomes" id="UP000499080">
    <property type="component" value="Unassembled WGS sequence"/>
</dbReference>
<comment type="caution">
    <text evidence="1">The sequence shown here is derived from an EMBL/GenBank/DDBJ whole genome shotgun (WGS) entry which is preliminary data.</text>
</comment>
<keyword evidence="2" id="KW-1185">Reference proteome</keyword>
<dbReference type="EMBL" id="BGPR01000215">
    <property type="protein sequence ID" value="GBM05532.1"/>
    <property type="molecule type" value="Genomic_DNA"/>
</dbReference>
<evidence type="ECO:0000313" key="2">
    <source>
        <dbReference type="Proteomes" id="UP000499080"/>
    </source>
</evidence>
<sequence length="129" mass="14970">MACRDFHDKLEVCHTKLVDEVIKEVNTTRSFAQVAQLPGAPRHRSIPLTFTPSLPQEPEGVLLFQPRRDNHEDFDKNRALTLWIIKENNSVIRVRGMTKLHGVELKLLLQKKINPSSLKIFCWSMIRKN</sequence>
<accession>A0A4Y2CM90</accession>
<dbReference type="AlphaFoldDB" id="A0A4Y2CM90"/>
<gene>
    <name evidence="1" type="ORF">AVEN_94806_1</name>
</gene>